<keyword evidence="2" id="KW-1185">Reference proteome</keyword>
<sequence length="270" mass="31378">MNKRKVALLMADFMRVDITKNPGFDRKERLKHPDAESSMAAMEFLWITYSHVRWDFSDDVWFGGEGDARFNKGMAFKLKHGSKNHQLLGYKTMVSGTLDFKFDAIPSGVLEQPSVPGSVQNLSDLWADCVGRTSSYLNFSLMPMLGERKLPKSPWLPVFLVELNQYYTENSQRIFKGFTHSEQKMFELYLDNAFNLKPFRNQASGISDYCRQILFLEDPWLLEAAVDFGERFQQAEDAGKSLLWDPVEVRKLIYLARWYWAEKEANHPFL</sequence>
<dbReference type="EMBL" id="AZFS01000016">
    <property type="protein sequence ID" value="KRL97624.1"/>
    <property type="molecule type" value="Genomic_DNA"/>
</dbReference>
<dbReference type="STRING" id="1423753.FD28_GL001710"/>
<evidence type="ECO:0000313" key="1">
    <source>
        <dbReference type="EMBL" id="KRL97624.1"/>
    </source>
</evidence>
<gene>
    <name evidence="1" type="ORF">FD28_GL001710</name>
</gene>
<proteinExistence type="predicted"/>
<accession>A0A0R1V315</accession>
<reference evidence="1 2" key="1">
    <citation type="journal article" date="2015" name="Genome Announc.">
        <title>Expanding the biotechnology potential of lactobacilli through comparative genomics of 213 strains and associated genera.</title>
        <authorList>
            <person name="Sun Z."/>
            <person name="Harris H.M."/>
            <person name="McCann A."/>
            <person name="Guo C."/>
            <person name="Argimon S."/>
            <person name="Zhang W."/>
            <person name="Yang X."/>
            <person name="Jeffery I.B."/>
            <person name="Cooney J.C."/>
            <person name="Kagawa T.F."/>
            <person name="Liu W."/>
            <person name="Song Y."/>
            <person name="Salvetti E."/>
            <person name="Wrobel A."/>
            <person name="Rasinkangas P."/>
            <person name="Parkhill J."/>
            <person name="Rea M.C."/>
            <person name="O'Sullivan O."/>
            <person name="Ritari J."/>
            <person name="Douillard F.P."/>
            <person name="Paul Ross R."/>
            <person name="Yang R."/>
            <person name="Briner A.E."/>
            <person name="Felis G.E."/>
            <person name="de Vos W.M."/>
            <person name="Barrangou R."/>
            <person name="Klaenhammer T.R."/>
            <person name="Caufield P.W."/>
            <person name="Cui Y."/>
            <person name="Zhang H."/>
            <person name="O'Toole P.W."/>
        </authorList>
    </citation>
    <scope>NUCLEOTIDE SEQUENCE [LARGE SCALE GENOMIC DNA]</scope>
    <source>
        <strain evidence="1 2">DSM 16381</strain>
    </source>
</reference>
<dbReference type="PATRIC" id="fig|1423753.3.peg.1778"/>
<organism evidence="1 2">
    <name type="scientific">Levilactobacillus hammesii DSM 16381</name>
    <dbReference type="NCBI Taxonomy" id="1423753"/>
    <lineage>
        <taxon>Bacteria</taxon>
        <taxon>Bacillati</taxon>
        <taxon>Bacillota</taxon>
        <taxon>Bacilli</taxon>
        <taxon>Lactobacillales</taxon>
        <taxon>Lactobacillaceae</taxon>
        <taxon>Levilactobacillus</taxon>
    </lineage>
</organism>
<name>A0A0R1V315_9LACO</name>
<dbReference type="Proteomes" id="UP000051580">
    <property type="component" value="Unassembled WGS sequence"/>
</dbReference>
<evidence type="ECO:0000313" key="2">
    <source>
        <dbReference type="Proteomes" id="UP000051580"/>
    </source>
</evidence>
<protein>
    <submittedName>
        <fullName evidence="1">Uncharacterized protein</fullName>
    </submittedName>
</protein>
<comment type="caution">
    <text evidence="1">The sequence shown here is derived from an EMBL/GenBank/DDBJ whole genome shotgun (WGS) entry which is preliminary data.</text>
</comment>
<dbReference type="AlphaFoldDB" id="A0A0R1V315"/>